<evidence type="ECO:0000256" key="7">
    <source>
        <dbReference type="ARBA" id="ARBA00023273"/>
    </source>
</evidence>
<dbReference type="InterPro" id="IPR032321">
    <property type="entry name" value="Cep209_CC5"/>
</dbReference>
<feature type="coiled-coil region" evidence="8">
    <location>
        <begin position="48"/>
        <end position="497"/>
    </location>
</feature>
<evidence type="ECO:0000256" key="3">
    <source>
        <dbReference type="ARBA" id="ARBA00022490"/>
    </source>
</evidence>
<evidence type="ECO:0000259" key="10">
    <source>
        <dbReference type="Pfam" id="PF16574"/>
    </source>
</evidence>
<dbReference type="GO" id="GO:0034451">
    <property type="term" value="C:centriolar satellite"/>
    <property type="evidence" value="ECO:0007669"/>
    <property type="project" value="TreeGrafter"/>
</dbReference>
<feature type="coiled-coil region" evidence="8">
    <location>
        <begin position="1565"/>
        <end position="1664"/>
    </location>
</feature>
<organism evidence="11 12">
    <name type="scientific">Gopherus evgoodei</name>
    <name type="common">Goodes thornscrub tortoise</name>
    <dbReference type="NCBI Taxonomy" id="1825980"/>
    <lineage>
        <taxon>Eukaryota</taxon>
        <taxon>Metazoa</taxon>
        <taxon>Chordata</taxon>
        <taxon>Craniata</taxon>
        <taxon>Vertebrata</taxon>
        <taxon>Euteleostomi</taxon>
        <taxon>Archelosauria</taxon>
        <taxon>Testudinata</taxon>
        <taxon>Testudines</taxon>
        <taxon>Cryptodira</taxon>
        <taxon>Durocryptodira</taxon>
        <taxon>Testudinoidea</taxon>
        <taxon>Testudinidae</taxon>
        <taxon>Gopherus</taxon>
    </lineage>
</organism>
<feature type="coiled-coil region" evidence="8">
    <location>
        <begin position="983"/>
        <end position="1017"/>
    </location>
</feature>
<dbReference type="Ensembl" id="ENSGEVT00005009461.1">
    <property type="protein sequence ID" value="ENSGEVP00005009016.1"/>
    <property type="gene ID" value="ENSGEVG00005005168.1"/>
</dbReference>
<dbReference type="GO" id="GO:0043010">
    <property type="term" value="P:camera-type eye development"/>
    <property type="evidence" value="ECO:0007669"/>
    <property type="project" value="TreeGrafter"/>
</dbReference>
<feature type="coiled-coil region" evidence="8">
    <location>
        <begin position="608"/>
        <end position="656"/>
    </location>
</feature>
<dbReference type="GO" id="GO:1905515">
    <property type="term" value="P:non-motile cilium assembly"/>
    <property type="evidence" value="ECO:0007669"/>
    <property type="project" value="TreeGrafter"/>
</dbReference>
<keyword evidence="6" id="KW-0206">Cytoskeleton</keyword>
<dbReference type="GO" id="GO:0001822">
    <property type="term" value="P:kidney development"/>
    <property type="evidence" value="ECO:0007669"/>
    <property type="project" value="TreeGrafter"/>
</dbReference>
<keyword evidence="3" id="KW-0963">Cytoplasm</keyword>
<feature type="coiled-coil region" evidence="8">
    <location>
        <begin position="1694"/>
        <end position="1942"/>
    </location>
</feature>
<feature type="coiled-coil region" evidence="8">
    <location>
        <begin position="694"/>
        <end position="774"/>
    </location>
</feature>
<accession>A0A8C4W231</accession>
<keyword evidence="5 8" id="KW-0175">Coiled coil</keyword>
<dbReference type="Pfam" id="PF16574">
    <property type="entry name" value="CEP209_CC5"/>
    <property type="match status" value="1"/>
</dbReference>
<evidence type="ECO:0000313" key="12">
    <source>
        <dbReference type="Proteomes" id="UP000694390"/>
    </source>
</evidence>
<evidence type="ECO:0000256" key="5">
    <source>
        <dbReference type="ARBA" id="ARBA00023054"/>
    </source>
</evidence>
<evidence type="ECO:0000256" key="8">
    <source>
        <dbReference type="SAM" id="Coils"/>
    </source>
</evidence>
<keyword evidence="4" id="KW-0970">Cilium biogenesis/degradation</keyword>
<dbReference type="GO" id="GO:0035869">
    <property type="term" value="C:ciliary transition zone"/>
    <property type="evidence" value="ECO:0007669"/>
    <property type="project" value="TreeGrafter"/>
</dbReference>
<feature type="coiled-coil region" evidence="8">
    <location>
        <begin position="1377"/>
        <end position="1404"/>
    </location>
</feature>
<dbReference type="GO" id="GO:0097711">
    <property type="term" value="P:ciliary basal body-plasma membrane docking"/>
    <property type="evidence" value="ECO:0007669"/>
    <property type="project" value="TreeGrafter"/>
</dbReference>
<feature type="coiled-coil region" evidence="8">
    <location>
        <begin position="547"/>
        <end position="574"/>
    </location>
</feature>
<dbReference type="InterPro" id="IPR026201">
    <property type="entry name" value="Cep290"/>
</dbReference>
<evidence type="ECO:0000256" key="2">
    <source>
        <dbReference type="ARBA" id="ARBA00004300"/>
    </source>
</evidence>
<sequence length="2289" mass="267857">MPPNLDWKKLMRIDADDLPHQEELADSLLVTVSKVFKVNFNTAGGRDTRFLRDEIRQLEKQLEQKDRELTDIEKELEKEKKVNEQLALRNEDAENENSKLRRENEQLRQDVIDYQRQIDSQKEMHMSRRGDESDYRSQLSKKNFELVQYLDEIQSLTETNEKLEAQNQEMRKNLEESVQEMEKMTDEYNKMKLIVQQSDIVMDQLRKEKEHVNLQIQELTDQLKAKNEEDDPLMAAVNAKVEEWKRILASKDDEIIEYQQMLLNLREKLKMAQLDADKNNVMALQQGVQERDSQIKLLTEQVEQYTKEMEKNALIIEDLKNELQKDKGLSSLAQQNRIGEIQEKLQLLEQRTKEAERVAELAESDAREKDKELIEVLKRMRDYETGIYGLEDAIAEIKDLKKQIKIRDHETEGLIKEVNKLGLKINDFLDENEDLRERLGLDPKTMIDLTEFKNSKTLKQQQYRAENQVLLKEIERLEEERIALKQQIRKLAQEKGKRAAMLGRTESWLPAPLERCFTTLYPNSCYIGLRYIRVEVYFRNIHCCIAVRELSEENKQLEQGMKEILQAVKEMQKDPSVKGGETALVIPSLERLVNAIESKNAEGIFDANLHLKAQVDQLTGRNEELRQELKGSRKEATNFSNQLANANVKIAQLNDEVCLLRQSEGANIVFRAVNRPEGITPSSAHIVNSQNEYLIHLLQELENKEQLLKKLEEAVEEYKRKFAVIRHQQGLLYKEYQSEKESWQTESEKMKEEKKKLEDQKEQDAVKIKEYNNLLDALQLGTDETKKLLAENSRKMTVLRVNEQSLTRQYTTLLEMERHLRKENEKQKAELTSMETAVGEKIGHLQRFKEMASFKIAALQKGLDDSVPLSELELANKQYNELTAKYRDMLQKDNLLVQRTTNLEHMESENASLKEQINSLNKELEITKEKLHTVEQAWDQTTKLGGDNAMDKATKAITNSEIVSISKKITVLEMKELNERQRAEHSHRMYEHLRNTLKQVEERNFELETKFAELTKINLEAQKVEQALRDELTNSVSKAISDADRRKIVELEKSEMELKIEVSKLRELSDIAKMQVAALDARQQSREKEVESLRMQVLDYQAQSDEKALIAKLHQHIVALQISETTAVGKLEALTMKLQKMEIYNLRLEQKLDDKEQGLYYARLEGRNRAKHLRQTVQSLRRQFSGALPLAQQEKFSKTMIQLQNDKLKIMEEVQRAQAERRNIENRAVEMELKVKGLEELIGTLKDTRGAQKVIEWHMKMEELRLQELKLNRELVKQKEEMKYLNNIISEYEHTISSLEEEIVQQSKFYEERQMAWDQREVELERQLDVYDRQQNEILSTARKFEDATGSAPDPSLPLPQQLELALRKIREHIRTILETQATCKLLEEKLKEKETALWKAEQNVLSRDRVINELRLRLPATAEREKIIAELGRKEDDPEHHHALKVAHQTITNMQARLNQKEEVLKKYQHLLAKAREEQEEISKKHEEDLRVLHQKLDLQADNSLNKFKQTALELMKKPSLSVPTNKHFIRLAEMEQTVAEQDNSLALLLGRLKKTSCDLEKQKQLTVLKIKEFENIKAQLEEKHVAEVKKLKDEANELRNLLSQIEKELLQVKTELEAQKEANNRAPTTTMKNLVERLKNQLALKEKQQKALSKALLELRAEMTANAEQQIISVASQKETYMNVQQIVDKQTKELTTHIEELNEQLIKFKDALKVSKTRERSLLDEMDDLNQELQKKQKAITKGLREKEEMENENEELKKRIKRLTNSIQSKADEQKFIDELQKKIKKLESEVEKSEEVEKKSVKEDKSSREEIARWEEGKKWQARMEGMRNKLKEKEKEMDTLTKQFNTLKELYSKADKEKIALQKKLKTSGITVDHVVGVRASESEKELEELRKQNIDLENEIAHMRTQQALSRDSVVEEVHLKNRYLQEKLHALERQFSRDTFSRPSTSGIGSDDQCQRQQELQKENLRLSSENVELRFQLEQANKDLPRLKNQVGDLKEMCELLKREKAEIERKLGSVRGSGRSGKTVPELEKTIGLMKKVVEKVQRENEDLKKAPGVVSNEKLVSLELENERLKSEMEKMKLHLGGQLSMRYESKTRGLEKIIAENERLRKELKKEADTAEKLRIAKNNIEIMNEKLTVELEETVKRLNFAESRGPQLEGADSKSWKSIVVTRMYETKMKELETDVAKKNQSITDLKQLLREATEREHKIEKNTQDLKEQEEIKQLKRELDNFDPSFFEEIEDLKYNYNEEVKKNIILEEKLKQLSEQFGVHVDIPANVSID</sequence>
<feature type="coiled-coil region" evidence="8">
    <location>
        <begin position="2186"/>
        <end position="2227"/>
    </location>
</feature>
<gene>
    <name evidence="11" type="primary">CEP290</name>
</gene>
<feature type="coiled-coil region" evidence="8">
    <location>
        <begin position="872"/>
        <end position="937"/>
    </location>
</feature>
<keyword evidence="7" id="KW-0966">Cell projection</keyword>
<dbReference type="PANTHER" id="PTHR18879">
    <property type="entry name" value="CENTROSOMAL PROTEIN OF 290 KDA"/>
    <property type="match status" value="1"/>
</dbReference>
<evidence type="ECO:0000256" key="9">
    <source>
        <dbReference type="SAM" id="MobiDB-lite"/>
    </source>
</evidence>
<dbReference type="PANTHER" id="PTHR18879:SF20">
    <property type="entry name" value="CENTROSOMAL PROTEIN OF 290 KDA"/>
    <property type="match status" value="1"/>
</dbReference>
<evidence type="ECO:0000256" key="6">
    <source>
        <dbReference type="ARBA" id="ARBA00023212"/>
    </source>
</evidence>
<feature type="coiled-coil region" evidence="8">
    <location>
        <begin position="1452"/>
        <end position="1497"/>
    </location>
</feature>
<name>A0A8C4W231_9SAUR</name>
<keyword evidence="12" id="KW-1185">Reference proteome</keyword>
<dbReference type="GeneTree" id="ENSGT00730000111039"/>
<dbReference type="GO" id="GO:1905349">
    <property type="term" value="P:ciliary transition zone assembly"/>
    <property type="evidence" value="ECO:0007669"/>
    <property type="project" value="TreeGrafter"/>
</dbReference>
<protein>
    <submittedName>
        <fullName evidence="11">Centrosomal protein 290</fullName>
    </submittedName>
</protein>
<feature type="region of interest" description="Disordered" evidence="9">
    <location>
        <begin position="1944"/>
        <end position="1966"/>
    </location>
</feature>
<reference evidence="11" key="1">
    <citation type="submission" date="2025-08" db="UniProtKB">
        <authorList>
            <consortium name="Ensembl"/>
        </authorList>
    </citation>
    <scope>IDENTIFICATION</scope>
</reference>
<feature type="coiled-coil region" evidence="8">
    <location>
        <begin position="1979"/>
        <end position="2161"/>
    </location>
</feature>
<evidence type="ECO:0000313" key="11">
    <source>
        <dbReference type="Ensembl" id="ENSGEVP00005009016.1"/>
    </source>
</evidence>
<evidence type="ECO:0000256" key="4">
    <source>
        <dbReference type="ARBA" id="ARBA00022794"/>
    </source>
</evidence>
<dbReference type="Proteomes" id="UP000694390">
    <property type="component" value="Unassembled WGS sequence"/>
</dbReference>
<comment type="subcellular location">
    <subcellularLocation>
        <location evidence="1">Cytoplasm</location>
        <location evidence="1">Cytoskeleton</location>
        <location evidence="1">Cilium basal body</location>
    </subcellularLocation>
    <subcellularLocation>
        <location evidence="2">Cytoplasm</location>
        <location evidence="2">Cytoskeleton</location>
        <location evidence="2">Microtubule organizing center</location>
        <location evidence="2">Centrosome</location>
    </subcellularLocation>
</comment>
<proteinExistence type="predicted"/>
<evidence type="ECO:0000256" key="1">
    <source>
        <dbReference type="ARBA" id="ARBA00004120"/>
    </source>
</evidence>
<feature type="domain" description="Centrosomal protein of 290kDa coiled-coil region" evidence="10">
    <location>
        <begin position="1199"/>
        <end position="1326"/>
    </location>
</feature>
<dbReference type="OrthoDB" id="6351660at2759"/>
<feature type="coiled-coil region" evidence="8">
    <location>
        <begin position="1200"/>
        <end position="1302"/>
    </location>
</feature>
<reference evidence="11" key="2">
    <citation type="submission" date="2025-09" db="UniProtKB">
        <authorList>
            <consortium name="Ensembl"/>
        </authorList>
    </citation>
    <scope>IDENTIFICATION</scope>
</reference>